<dbReference type="AlphaFoldDB" id="A0A964UUF2"/>
<name>A0A964UUF2_9ACTN</name>
<dbReference type="PROSITE" id="PS51257">
    <property type="entry name" value="PROKAR_LIPOPROTEIN"/>
    <property type="match status" value="1"/>
</dbReference>
<dbReference type="Proteomes" id="UP000598297">
    <property type="component" value="Unassembled WGS sequence"/>
</dbReference>
<evidence type="ECO:0000256" key="2">
    <source>
        <dbReference type="SAM" id="SignalP"/>
    </source>
</evidence>
<dbReference type="OrthoDB" id="4332164at2"/>
<proteinExistence type="predicted"/>
<keyword evidence="2" id="KW-0732">Signal</keyword>
<feature type="signal peptide" evidence="2">
    <location>
        <begin position="1"/>
        <end position="31"/>
    </location>
</feature>
<protein>
    <recommendedName>
        <fullName evidence="5">Secreted protein</fullName>
    </recommendedName>
</protein>
<evidence type="ECO:0000313" key="4">
    <source>
        <dbReference type="Proteomes" id="UP000598297"/>
    </source>
</evidence>
<comment type="caution">
    <text evidence="3">The sequence shown here is derived from an EMBL/GenBank/DDBJ whole genome shotgun (WGS) entry which is preliminary data.</text>
</comment>
<gene>
    <name evidence="3" type="ORF">GUY60_24840</name>
</gene>
<evidence type="ECO:0000256" key="1">
    <source>
        <dbReference type="SAM" id="MobiDB-lite"/>
    </source>
</evidence>
<reference evidence="3" key="1">
    <citation type="submission" date="2020-01" db="EMBL/GenBank/DDBJ databases">
        <title>Whole-genome analyses of novel actinobacteria.</title>
        <authorList>
            <person name="Sahin N."/>
        </authorList>
    </citation>
    <scope>NUCLEOTIDE SEQUENCE</scope>
    <source>
        <strain evidence="3">YC537</strain>
    </source>
</reference>
<evidence type="ECO:0008006" key="5">
    <source>
        <dbReference type="Google" id="ProtNLM"/>
    </source>
</evidence>
<accession>A0A964UUF2</accession>
<feature type="chain" id="PRO_5037331775" description="Secreted protein" evidence="2">
    <location>
        <begin position="32"/>
        <end position="263"/>
    </location>
</feature>
<feature type="compositionally biased region" description="Gly residues" evidence="1">
    <location>
        <begin position="110"/>
        <end position="126"/>
    </location>
</feature>
<sequence>MTRAGSAWIRSRRGAVATASAAAVCLGTLLAACGSESPEDDGYVAVGAVGASPERTPGRTVAPTGDVELVPLDEDDESGGGREGGEGGGSRSSSAGGGGEESGSDADSGSGAGASGSGSGGAGGSEQGSDGSAAPGGGNSGSGTGSSDEPSAPADGSEAPSGPAVLKVGEPVRKALEDRWCEKVTVKFRNSGAEPVRSGTVTFGTHVIGGLGIDWATVETERKLPVPIAPGEAVTESWDLCVDAWRVPLGMHIETQDVSVKWQ</sequence>
<organism evidence="3 4">
    <name type="scientific">Streptomyces boluensis</name>
    <dbReference type="NCBI Taxonomy" id="1775135"/>
    <lineage>
        <taxon>Bacteria</taxon>
        <taxon>Bacillati</taxon>
        <taxon>Actinomycetota</taxon>
        <taxon>Actinomycetes</taxon>
        <taxon>Kitasatosporales</taxon>
        <taxon>Streptomycetaceae</taxon>
        <taxon>Streptomyces</taxon>
    </lineage>
</organism>
<keyword evidence="4" id="KW-1185">Reference proteome</keyword>
<feature type="compositionally biased region" description="Gly residues" evidence="1">
    <location>
        <begin position="86"/>
        <end position="101"/>
    </location>
</feature>
<dbReference type="EMBL" id="JAAAHS010000232">
    <property type="protein sequence ID" value="NBE54590.1"/>
    <property type="molecule type" value="Genomic_DNA"/>
</dbReference>
<evidence type="ECO:0000313" key="3">
    <source>
        <dbReference type="EMBL" id="NBE54590.1"/>
    </source>
</evidence>
<feature type="region of interest" description="Disordered" evidence="1">
    <location>
        <begin position="47"/>
        <end position="167"/>
    </location>
</feature>
<feature type="compositionally biased region" description="Gly residues" evidence="1">
    <location>
        <begin position="134"/>
        <end position="144"/>
    </location>
</feature>